<feature type="region of interest" description="Disordered" evidence="1">
    <location>
        <begin position="163"/>
        <end position="187"/>
    </location>
</feature>
<accession>A0A7M5UDF6</accession>
<name>A0A7M5UDF6_9CNID</name>
<evidence type="ECO:0000313" key="5">
    <source>
        <dbReference type="Proteomes" id="UP000594262"/>
    </source>
</evidence>
<dbReference type="AlphaFoldDB" id="A0A7M5UDF6"/>
<organism evidence="4 5">
    <name type="scientific">Clytia hemisphaerica</name>
    <dbReference type="NCBI Taxonomy" id="252671"/>
    <lineage>
        <taxon>Eukaryota</taxon>
        <taxon>Metazoa</taxon>
        <taxon>Cnidaria</taxon>
        <taxon>Hydrozoa</taxon>
        <taxon>Hydroidolina</taxon>
        <taxon>Leptothecata</taxon>
        <taxon>Obeliida</taxon>
        <taxon>Clytiidae</taxon>
        <taxon>Clytia</taxon>
    </lineage>
</organism>
<sequence length="258" mass="28944">MALQRSFLYFFVLLAFANLLHTSTSSIVEVQQPFSTEAKVKPGDSVEFIWRYQRRARLHRFFCGYFNLEQQFVILAADFNGKEFSISHQVHDAPKDDKKLLGRIKNSYAVNHGSKIAERGITLTKYTFTDAGTFECGYQKTPISGIQYEGKITVTTKYGHARPPQALEYRGQQSARDRSNKEKKKSGSFPGWAIGLSIGLPILIAIVAIAACIYKRSNKLRQSLGSDREGLMADVASSDDDEVLQYQKKVDLAAAKSK</sequence>
<protein>
    <submittedName>
        <fullName evidence="4">Uncharacterized protein</fullName>
    </submittedName>
</protein>
<reference evidence="4" key="1">
    <citation type="submission" date="2021-01" db="UniProtKB">
        <authorList>
            <consortium name="EnsemblMetazoa"/>
        </authorList>
    </citation>
    <scope>IDENTIFICATION</scope>
</reference>
<evidence type="ECO:0000256" key="2">
    <source>
        <dbReference type="SAM" id="Phobius"/>
    </source>
</evidence>
<keyword evidence="3" id="KW-0732">Signal</keyword>
<feature type="chain" id="PRO_5029909908" evidence="3">
    <location>
        <begin position="23"/>
        <end position="258"/>
    </location>
</feature>
<dbReference type="GeneID" id="136821113"/>
<evidence type="ECO:0000313" key="4">
    <source>
        <dbReference type="EnsemblMetazoa" id="CLYHEMP009205.1"/>
    </source>
</evidence>
<keyword evidence="2" id="KW-0812">Transmembrane</keyword>
<feature type="transmembrane region" description="Helical" evidence="2">
    <location>
        <begin position="189"/>
        <end position="214"/>
    </location>
</feature>
<feature type="signal peptide" evidence="3">
    <location>
        <begin position="1"/>
        <end position="22"/>
    </location>
</feature>
<proteinExistence type="predicted"/>
<evidence type="ECO:0000256" key="1">
    <source>
        <dbReference type="SAM" id="MobiDB-lite"/>
    </source>
</evidence>
<keyword evidence="2" id="KW-0472">Membrane</keyword>
<evidence type="ECO:0000256" key="3">
    <source>
        <dbReference type="SAM" id="SignalP"/>
    </source>
</evidence>
<keyword evidence="5" id="KW-1185">Reference proteome</keyword>
<dbReference type="Proteomes" id="UP000594262">
    <property type="component" value="Unplaced"/>
</dbReference>
<dbReference type="EnsemblMetazoa" id="CLYHEMT009205.1">
    <property type="protein sequence ID" value="CLYHEMP009205.1"/>
    <property type="gene ID" value="CLYHEMG009205"/>
</dbReference>
<dbReference type="RefSeq" id="XP_066933472.1">
    <property type="nucleotide sequence ID" value="XM_067077371.1"/>
</dbReference>
<keyword evidence="2" id="KW-1133">Transmembrane helix</keyword>